<organism evidence="1 2">
    <name type="scientific">Parathielavia appendiculata</name>
    <dbReference type="NCBI Taxonomy" id="2587402"/>
    <lineage>
        <taxon>Eukaryota</taxon>
        <taxon>Fungi</taxon>
        <taxon>Dikarya</taxon>
        <taxon>Ascomycota</taxon>
        <taxon>Pezizomycotina</taxon>
        <taxon>Sordariomycetes</taxon>
        <taxon>Sordariomycetidae</taxon>
        <taxon>Sordariales</taxon>
        <taxon>Chaetomiaceae</taxon>
        <taxon>Parathielavia</taxon>
    </lineage>
</organism>
<reference evidence="1" key="2">
    <citation type="submission" date="2023-05" db="EMBL/GenBank/DDBJ databases">
        <authorList>
            <consortium name="Lawrence Berkeley National Laboratory"/>
            <person name="Steindorff A."/>
            <person name="Hensen N."/>
            <person name="Bonometti L."/>
            <person name="Westerberg I."/>
            <person name="Brannstrom I.O."/>
            <person name="Guillou S."/>
            <person name="Cros-Aarteil S."/>
            <person name="Calhoun S."/>
            <person name="Haridas S."/>
            <person name="Kuo A."/>
            <person name="Mondo S."/>
            <person name="Pangilinan J."/>
            <person name="Riley R."/>
            <person name="Labutti K."/>
            <person name="Andreopoulos B."/>
            <person name="Lipzen A."/>
            <person name="Chen C."/>
            <person name="Yanf M."/>
            <person name="Daum C."/>
            <person name="Ng V."/>
            <person name="Clum A."/>
            <person name="Ohm R."/>
            <person name="Martin F."/>
            <person name="Silar P."/>
            <person name="Natvig D."/>
            <person name="Lalanne C."/>
            <person name="Gautier V."/>
            <person name="Ament-Velasquez S.L."/>
            <person name="Kruys A."/>
            <person name="Hutchinson M.I."/>
            <person name="Powell A.J."/>
            <person name="Barry K."/>
            <person name="Miller A.N."/>
            <person name="Grigoriev I.V."/>
            <person name="Debuchy R."/>
            <person name="Gladieux P."/>
            <person name="Thoren M.H."/>
            <person name="Johannesson H."/>
        </authorList>
    </citation>
    <scope>NUCLEOTIDE SEQUENCE</scope>
    <source>
        <strain evidence="1">CBS 731.68</strain>
    </source>
</reference>
<dbReference type="RefSeq" id="XP_062642020.1">
    <property type="nucleotide sequence ID" value="XM_062787203.1"/>
</dbReference>
<dbReference type="Proteomes" id="UP001302602">
    <property type="component" value="Unassembled WGS sequence"/>
</dbReference>
<gene>
    <name evidence="1" type="ORF">N657DRAFT_404031</name>
</gene>
<reference evidence="1" key="1">
    <citation type="journal article" date="2023" name="Mol. Phylogenet. Evol.">
        <title>Genome-scale phylogeny and comparative genomics of the fungal order Sordariales.</title>
        <authorList>
            <person name="Hensen N."/>
            <person name="Bonometti L."/>
            <person name="Westerberg I."/>
            <person name="Brannstrom I.O."/>
            <person name="Guillou S."/>
            <person name="Cros-Aarteil S."/>
            <person name="Calhoun S."/>
            <person name="Haridas S."/>
            <person name="Kuo A."/>
            <person name="Mondo S."/>
            <person name="Pangilinan J."/>
            <person name="Riley R."/>
            <person name="LaButti K."/>
            <person name="Andreopoulos B."/>
            <person name="Lipzen A."/>
            <person name="Chen C."/>
            <person name="Yan M."/>
            <person name="Daum C."/>
            <person name="Ng V."/>
            <person name="Clum A."/>
            <person name="Steindorff A."/>
            <person name="Ohm R.A."/>
            <person name="Martin F."/>
            <person name="Silar P."/>
            <person name="Natvig D.O."/>
            <person name="Lalanne C."/>
            <person name="Gautier V."/>
            <person name="Ament-Velasquez S.L."/>
            <person name="Kruys A."/>
            <person name="Hutchinson M.I."/>
            <person name="Powell A.J."/>
            <person name="Barry K."/>
            <person name="Miller A.N."/>
            <person name="Grigoriev I.V."/>
            <person name="Debuchy R."/>
            <person name="Gladieux P."/>
            <person name="Hiltunen Thoren M."/>
            <person name="Johannesson H."/>
        </authorList>
    </citation>
    <scope>NUCLEOTIDE SEQUENCE</scope>
    <source>
        <strain evidence="1">CBS 731.68</strain>
    </source>
</reference>
<proteinExistence type="predicted"/>
<sequence length="174" mass="19101">MPKLTLTTSIAFSIKTRVMMPPSMVACPSIPSIPMLELAFRSTKQRLRMLLSNWRLSCQILGGEPTPRAKQQPISVAIIVTPRRRLNLDFSLPPRWIIDQRAIVEREKNPCIGLRACRIGCNRAQGMSTVGPVSDVRTVRYLISGSGHGGAVKAVGFGNEYGRNVGKRPSISSS</sequence>
<dbReference type="EMBL" id="MU853275">
    <property type="protein sequence ID" value="KAK4118247.1"/>
    <property type="molecule type" value="Genomic_DNA"/>
</dbReference>
<keyword evidence="2" id="KW-1185">Reference proteome</keyword>
<comment type="caution">
    <text evidence="1">The sequence shown here is derived from an EMBL/GenBank/DDBJ whole genome shotgun (WGS) entry which is preliminary data.</text>
</comment>
<name>A0AAN6TPE2_9PEZI</name>
<accession>A0AAN6TPE2</accession>
<dbReference type="AlphaFoldDB" id="A0AAN6TPE2"/>
<protein>
    <submittedName>
        <fullName evidence="1">Uncharacterized protein</fullName>
    </submittedName>
</protein>
<evidence type="ECO:0000313" key="2">
    <source>
        <dbReference type="Proteomes" id="UP001302602"/>
    </source>
</evidence>
<evidence type="ECO:0000313" key="1">
    <source>
        <dbReference type="EMBL" id="KAK4118247.1"/>
    </source>
</evidence>
<dbReference type="GeneID" id="87823973"/>